<gene>
    <name evidence="3" type="ORF">C3L33_01463</name>
</gene>
<dbReference type="InterPro" id="IPR036412">
    <property type="entry name" value="HAD-like_sf"/>
</dbReference>
<comment type="function">
    <text evidence="1">Essential component of the TIM23 complex, a complex that mediates the translocation of transit peptide-containing proteins across the mitochondrial inner membrane.</text>
</comment>
<evidence type="ECO:0000256" key="1">
    <source>
        <dbReference type="RuleBase" id="RU365079"/>
    </source>
</evidence>
<evidence type="ECO:0000259" key="2">
    <source>
        <dbReference type="SMART" id="SM00577"/>
    </source>
</evidence>
<keyword evidence="1" id="KW-0813">Transport</keyword>
<dbReference type="SUPFAM" id="SSF56784">
    <property type="entry name" value="HAD-like"/>
    <property type="match status" value="1"/>
</dbReference>
<protein>
    <recommendedName>
        <fullName evidence="1">Mitochondrial import inner membrane translocase subunit TIM50</fullName>
    </recommendedName>
</protein>
<dbReference type="InterPro" id="IPR023214">
    <property type="entry name" value="HAD_sf"/>
</dbReference>
<dbReference type="GO" id="GO:0015031">
    <property type="term" value="P:protein transport"/>
    <property type="evidence" value="ECO:0007669"/>
    <property type="project" value="UniProtKB-KW"/>
</dbReference>
<comment type="similarity">
    <text evidence="1">Belongs to the TIM50 family.</text>
</comment>
<dbReference type="Proteomes" id="UP000428333">
    <property type="component" value="Linkage Group LG01"/>
</dbReference>
<comment type="subunit">
    <text evidence="1">Component of the TIM23 complex.</text>
</comment>
<dbReference type="OrthoDB" id="1711508at2759"/>
<keyword evidence="1" id="KW-0653">Protein transport</keyword>
<reference evidence="3 4" key="1">
    <citation type="journal article" date="2019" name="Genome Biol. Evol.">
        <title>The Rhododendron genome and chromosomal organization provide insight into shared whole-genome duplications across the heath family (Ericaceae).</title>
        <authorList>
            <person name="Soza V.L."/>
            <person name="Lindsley D."/>
            <person name="Waalkes A."/>
            <person name="Ramage E."/>
            <person name="Patwardhan R.P."/>
            <person name="Burton J.N."/>
            <person name="Adey A."/>
            <person name="Kumar A."/>
            <person name="Qiu R."/>
            <person name="Shendure J."/>
            <person name="Hall B."/>
        </authorList>
    </citation>
    <scope>NUCLEOTIDE SEQUENCE [LARGE SCALE GENOMIC DNA]</scope>
    <source>
        <strain evidence="3">RSF 1966-606</strain>
    </source>
</reference>
<dbReference type="InterPro" id="IPR050365">
    <property type="entry name" value="TIM50"/>
</dbReference>
<dbReference type="Gene3D" id="3.40.50.1000">
    <property type="entry name" value="HAD superfamily/HAD-like"/>
    <property type="match status" value="2"/>
</dbReference>
<dbReference type="GO" id="GO:0005744">
    <property type="term" value="C:TIM23 mitochondrial import inner membrane translocase complex"/>
    <property type="evidence" value="ECO:0007669"/>
    <property type="project" value="UniProtKB-UniRule"/>
</dbReference>
<dbReference type="PANTHER" id="PTHR12210">
    <property type="entry name" value="DULLARD PROTEIN PHOSPHATASE"/>
    <property type="match status" value="1"/>
</dbReference>
<dbReference type="AlphaFoldDB" id="A0A6A4MGY5"/>
<organism evidence="3 4">
    <name type="scientific">Rhododendron williamsianum</name>
    <dbReference type="NCBI Taxonomy" id="262921"/>
    <lineage>
        <taxon>Eukaryota</taxon>
        <taxon>Viridiplantae</taxon>
        <taxon>Streptophyta</taxon>
        <taxon>Embryophyta</taxon>
        <taxon>Tracheophyta</taxon>
        <taxon>Spermatophyta</taxon>
        <taxon>Magnoliopsida</taxon>
        <taxon>eudicotyledons</taxon>
        <taxon>Gunneridae</taxon>
        <taxon>Pentapetalae</taxon>
        <taxon>asterids</taxon>
        <taxon>Ericales</taxon>
        <taxon>Ericaceae</taxon>
        <taxon>Ericoideae</taxon>
        <taxon>Rhodoreae</taxon>
        <taxon>Rhododendron</taxon>
    </lineage>
</organism>
<sequence>MEIVVGKTKLAIELNVWEFLWEKNPELPSAQFAVKRHSFGKRVRKRKVKPICNEGKHYEKKAMERSSVCERNLVKATLVNSESGRKYPACDLVATKHSSLTLLNMEDNFLEVQRVRIERGPVACLRKKLLILDVNGLLADIVHPPPRIFKRPFCNDFLKFCFERFDVGIWSSRTKKLWEKHDANLPWGKGCYNASNTLLLDDSPYKALLNPKHTAIFPYSYDFKDSCDNSLGPEGDIQVYLRDLVAAGDAQNFPAHALLLPPTLSLSSPLSFTSCGYGLRPFHHQRWRWRHDDDDGFSLTTSMRDDGF</sequence>
<proteinExistence type="inferred from homology"/>
<name>A0A6A4MGY5_9ERIC</name>
<evidence type="ECO:0000313" key="4">
    <source>
        <dbReference type="Proteomes" id="UP000428333"/>
    </source>
</evidence>
<evidence type="ECO:0000313" key="3">
    <source>
        <dbReference type="EMBL" id="KAE9466614.1"/>
    </source>
</evidence>
<comment type="caution">
    <text evidence="3">The sequence shown here is derived from an EMBL/GenBank/DDBJ whole genome shotgun (WGS) entry which is preliminary data.</text>
</comment>
<dbReference type="InterPro" id="IPR004274">
    <property type="entry name" value="FCP1_dom"/>
</dbReference>
<comment type="subcellular location">
    <subcellularLocation>
        <location evidence="1">Mitochondrion inner membrane</location>
        <topology evidence="1">Single-pass membrane protein</topology>
    </subcellularLocation>
</comment>
<dbReference type="Pfam" id="PF03031">
    <property type="entry name" value="NIF"/>
    <property type="match status" value="1"/>
</dbReference>
<keyword evidence="1" id="KW-0496">Mitochondrion</keyword>
<dbReference type="EMBL" id="QEFC01000082">
    <property type="protein sequence ID" value="KAE9466614.1"/>
    <property type="molecule type" value="Genomic_DNA"/>
</dbReference>
<dbReference type="SMART" id="SM00577">
    <property type="entry name" value="CPDc"/>
    <property type="match status" value="1"/>
</dbReference>
<keyword evidence="1" id="KW-0809">Transit peptide</keyword>
<accession>A0A6A4MGY5</accession>
<feature type="non-terminal residue" evidence="3">
    <location>
        <position position="1"/>
    </location>
</feature>
<keyword evidence="1" id="KW-0811">Translocation</keyword>
<feature type="domain" description="FCP1 homology" evidence="2">
    <location>
        <begin position="126"/>
        <end position="226"/>
    </location>
</feature>
<keyword evidence="4" id="KW-1185">Reference proteome</keyword>